<keyword evidence="6 10" id="KW-0378">Hydrolase</keyword>
<dbReference type="InterPro" id="IPR010259">
    <property type="entry name" value="S8pro/Inhibitor_I9"/>
</dbReference>
<evidence type="ECO:0000259" key="14">
    <source>
        <dbReference type="Pfam" id="PF17766"/>
    </source>
</evidence>
<dbReference type="GO" id="GO:0004252">
    <property type="term" value="F:serine-type endopeptidase activity"/>
    <property type="evidence" value="ECO:0007669"/>
    <property type="project" value="UniProtKB-UniRule"/>
</dbReference>
<dbReference type="OrthoDB" id="206201at2759"/>
<dbReference type="EMBL" id="JABCRI010000002">
    <property type="protein sequence ID" value="KAF8410078.1"/>
    <property type="molecule type" value="Genomic_DNA"/>
</dbReference>
<dbReference type="GO" id="GO:0005576">
    <property type="term" value="C:extracellular region"/>
    <property type="evidence" value="ECO:0007669"/>
    <property type="project" value="UniProtKB-SubCell"/>
</dbReference>
<evidence type="ECO:0000256" key="6">
    <source>
        <dbReference type="ARBA" id="ARBA00022801"/>
    </source>
</evidence>
<dbReference type="InterPro" id="IPR000209">
    <property type="entry name" value="Peptidase_S8/S53_dom"/>
</dbReference>
<dbReference type="PROSITE" id="PS00138">
    <property type="entry name" value="SUBTILASE_SER"/>
    <property type="match status" value="1"/>
</dbReference>
<dbReference type="FunFam" id="3.40.50.200:FF:000006">
    <property type="entry name" value="Subtilisin-like protease SBT1.5"/>
    <property type="match status" value="1"/>
</dbReference>
<evidence type="ECO:0000256" key="3">
    <source>
        <dbReference type="ARBA" id="ARBA00022525"/>
    </source>
</evidence>
<organism evidence="15 16">
    <name type="scientific">Tetracentron sinense</name>
    <name type="common">Spur-leaf</name>
    <dbReference type="NCBI Taxonomy" id="13715"/>
    <lineage>
        <taxon>Eukaryota</taxon>
        <taxon>Viridiplantae</taxon>
        <taxon>Streptophyta</taxon>
        <taxon>Embryophyta</taxon>
        <taxon>Tracheophyta</taxon>
        <taxon>Spermatophyta</taxon>
        <taxon>Magnoliopsida</taxon>
        <taxon>Trochodendrales</taxon>
        <taxon>Trochodendraceae</taxon>
        <taxon>Tetracentron</taxon>
    </lineage>
</organism>
<dbReference type="InterPro" id="IPR034197">
    <property type="entry name" value="Peptidases_S8_3"/>
</dbReference>
<name>A0A834ZRR6_TETSI</name>
<evidence type="ECO:0000256" key="11">
    <source>
        <dbReference type="SAM" id="SignalP"/>
    </source>
</evidence>
<feature type="active site" description="Charge relay system" evidence="9 10">
    <location>
        <position position="221"/>
    </location>
</feature>
<protein>
    <recommendedName>
        <fullName evidence="17">Subtilisin</fullName>
    </recommendedName>
</protein>
<feature type="domain" description="Peptidase S8/S53" evidence="12">
    <location>
        <begin position="142"/>
        <end position="585"/>
    </location>
</feature>
<evidence type="ECO:0000256" key="8">
    <source>
        <dbReference type="ARBA" id="ARBA00023180"/>
    </source>
</evidence>
<evidence type="ECO:0000256" key="9">
    <source>
        <dbReference type="PIRSR" id="PIRSR615500-1"/>
    </source>
</evidence>
<dbReference type="InterPro" id="IPR023828">
    <property type="entry name" value="Peptidase_S8_Ser-AS"/>
</dbReference>
<evidence type="ECO:0000256" key="7">
    <source>
        <dbReference type="ARBA" id="ARBA00022825"/>
    </source>
</evidence>
<dbReference type="InterPro" id="IPR037045">
    <property type="entry name" value="S8pro/Inhibitor_I9_sf"/>
</dbReference>
<dbReference type="InterPro" id="IPR015500">
    <property type="entry name" value="Peptidase_S8_subtilisin-rel"/>
</dbReference>
<dbReference type="Pfam" id="PF17766">
    <property type="entry name" value="fn3_6"/>
    <property type="match status" value="1"/>
</dbReference>
<evidence type="ECO:0000259" key="12">
    <source>
        <dbReference type="Pfam" id="PF00082"/>
    </source>
</evidence>
<comment type="similarity">
    <text evidence="2 10">Belongs to the peptidase S8 family.</text>
</comment>
<keyword evidence="5 11" id="KW-0732">Signal</keyword>
<comment type="subcellular location">
    <subcellularLocation>
        <location evidence="1">Secreted</location>
    </subcellularLocation>
</comment>
<feature type="active site" description="Charge relay system" evidence="9 10">
    <location>
        <position position="541"/>
    </location>
</feature>
<dbReference type="GO" id="GO:0006508">
    <property type="term" value="P:proteolysis"/>
    <property type="evidence" value="ECO:0007669"/>
    <property type="project" value="UniProtKB-KW"/>
</dbReference>
<evidence type="ECO:0000256" key="1">
    <source>
        <dbReference type="ARBA" id="ARBA00004613"/>
    </source>
</evidence>
<dbReference type="Gene3D" id="3.30.70.80">
    <property type="entry name" value="Peptidase S8 propeptide/proteinase inhibitor I9"/>
    <property type="match status" value="1"/>
</dbReference>
<dbReference type="InterPro" id="IPR022398">
    <property type="entry name" value="Peptidase_S8_His-AS"/>
</dbReference>
<dbReference type="Gene3D" id="3.50.30.30">
    <property type="match status" value="1"/>
</dbReference>
<dbReference type="AlphaFoldDB" id="A0A834ZRR6"/>
<dbReference type="CDD" id="cd02120">
    <property type="entry name" value="PA_subtilisin_like"/>
    <property type="match status" value="1"/>
</dbReference>
<dbReference type="PROSITE" id="PS51892">
    <property type="entry name" value="SUBTILASE"/>
    <property type="match status" value="1"/>
</dbReference>
<proteinExistence type="inferred from homology"/>
<evidence type="ECO:0000313" key="15">
    <source>
        <dbReference type="EMBL" id="KAF8410078.1"/>
    </source>
</evidence>
<sequence length="755" mass="80081">MGMKVANMVTLAYLLFHACLLFPSSTSAYRSTYIVHKDMSVMPKAFASHDQWYLATLNSLKAVNGSTTSNADNSTARLLYTYTNAIHGFSAVLSPEELETLKKSHGFVSAYPDRTVKLHTTHTTEFLSLNPNTGLWPASNFGKDVIVGVIDSGVWPESESFKDDGMTEVPASWKGACDFGGDSNTSLCNRKLIGARFFNKGGRAAGDDSEDMNTARDMDGHGTHIASTIAGNYVEGASFFGYANGTARGVAPRARLAVYNPIFSFSGYSSDIIASIDQAIADGVDVISISMGFDRIPLYEDPIAIASFAAMEKGVLVSSSAGNDGPLASTVKNGAPWLLTVGASSDDRQFAGTLTLGNGVSIVGWSLFPANAWRVGVSLVYNETLLACNSSKLLSDQAAGSIVICLDNSNLGAQIDNVTASSVAGAIFVSNDPHFFEAGDLPCPAVVISPMDVPKVIEYAKSSDSPSVTMKFQQTFIGTKTAPSAATYSSRGPANHPGILKPDLVAPGTKVLAAWIPNTSTARIGLDLELTSDYILASGTSASCPQASGVAALLKGAHPDWSPAAIRSAMMTTANPLDNTFNPMRDNGDNHQPATPLAIGSGQVDPNKALDPGLIYDADAQDYVNFLCSLNFTREQLLTITRSSSYNCSTISSDLNYPSFVALFSNTSRTVQEFHRTVTNVGDGASTYRVKLMLPKGISISVTPDTLVFKEKHEKLSFVVSVKGGPPTERNVSYGSLVWADDGGNHTVRSPIVVL</sequence>
<dbReference type="PROSITE" id="PS00137">
    <property type="entry name" value="SUBTILASE_HIS"/>
    <property type="match status" value="1"/>
</dbReference>
<evidence type="ECO:0000259" key="13">
    <source>
        <dbReference type="Pfam" id="PF05922"/>
    </source>
</evidence>
<evidence type="ECO:0000256" key="2">
    <source>
        <dbReference type="ARBA" id="ARBA00011073"/>
    </source>
</evidence>
<dbReference type="Pfam" id="PF00082">
    <property type="entry name" value="Peptidase_S8"/>
    <property type="match status" value="1"/>
</dbReference>
<evidence type="ECO:0000256" key="4">
    <source>
        <dbReference type="ARBA" id="ARBA00022670"/>
    </source>
</evidence>
<dbReference type="Proteomes" id="UP000655225">
    <property type="component" value="Unassembled WGS sequence"/>
</dbReference>
<dbReference type="SUPFAM" id="SSF52743">
    <property type="entry name" value="Subtilisin-like"/>
    <property type="match status" value="1"/>
</dbReference>
<dbReference type="CDD" id="cd04852">
    <property type="entry name" value="Peptidases_S8_3"/>
    <property type="match status" value="1"/>
</dbReference>
<dbReference type="PRINTS" id="PR00723">
    <property type="entry name" value="SUBTILISIN"/>
</dbReference>
<dbReference type="FunFam" id="3.30.70.80:FF:000003">
    <property type="entry name" value="Subtilisin-like protease SBT1.9"/>
    <property type="match status" value="1"/>
</dbReference>
<keyword evidence="4 10" id="KW-0645">Protease</keyword>
<keyword evidence="3" id="KW-0964">Secreted</keyword>
<gene>
    <name evidence="15" type="ORF">HHK36_002600</name>
</gene>
<evidence type="ECO:0008006" key="17">
    <source>
        <dbReference type="Google" id="ProtNLM"/>
    </source>
</evidence>
<dbReference type="Pfam" id="PF05922">
    <property type="entry name" value="Inhibitor_I9"/>
    <property type="match status" value="1"/>
</dbReference>
<dbReference type="OMA" id="NAFRPIM"/>
<keyword evidence="8" id="KW-0325">Glycoprotein</keyword>
<dbReference type="Gene3D" id="2.60.40.2310">
    <property type="match status" value="1"/>
</dbReference>
<feature type="chain" id="PRO_5032608560" description="Subtilisin" evidence="11">
    <location>
        <begin position="29"/>
        <end position="755"/>
    </location>
</feature>
<evidence type="ECO:0000256" key="10">
    <source>
        <dbReference type="PROSITE-ProRule" id="PRU01240"/>
    </source>
</evidence>
<reference evidence="15 16" key="1">
    <citation type="submission" date="2020-04" db="EMBL/GenBank/DDBJ databases">
        <title>Plant Genome Project.</title>
        <authorList>
            <person name="Zhang R.-G."/>
        </authorList>
    </citation>
    <scope>NUCLEOTIDE SEQUENCE [LARGE SCALE GENOMIC DNA]</scope>
    <source>
        <strain evidence="15">YNK0</strain>
        <tissue evidence="15">Leaf</tissue>
    </source>
</reference>
<feature type="domain" description="Subtilisin-like protease fibronectin type-III" evidence="14">
    <location>
        <begin position="654"/>
        <end position="754"/>
    </location>
</feature>
<dbReference type="InterPro" id="IPR036852">
    <property type="entry name" value="Peptidase_S8/S53_dom_sf"/>
</dbReference>
<dbReference type="PANTHER" id="PTHR10795">
    <property type="entry name" value="PROPROTEIN CONVERTASE SUBTILISIN/KEXIN"/>
    <property type="match status" value="1"/>
</dbReference>
<comment type="caution">
    <text evidence="15">The sequence shown here is derived from an EMBL/GenBank/DDBJ whole genome shotgun (WGS) entry which is preliminary data.</text>
</comment>
<keyword evidence="7 10" id="KW-0720">Serine protease</keyword>
<keyword evidence="16" id="KW-1185">Reference proteome</keyword>
<feature type="active site" description="Charge relay system" evidence="9 10">
    <location>
        <position position="151"/>
    </location>
</feature>
<dbReference type="InterPro" id="IPR045051">
    <property type="entry name" value="SBT"/>
</dbReference>
<feature type="domain" description="Inhibitor I9" evidence="13">
    <location>
        <begin position="32"/>
        <end position="119"/>
    </location>
</feature>
<accession>A0A834ZRR6</accession>
<evidence type="ECO:0000313" key="16">
    <source>
        <dbReference type="Proteomes" id="UP000655225"/>
    </source>
</evidence>
<evidence type="ECO:0000256" key="5">
    <source>
        <dbReference type="ARBA" id="ARBA00022729"/>
    </source>
</evidence>
<feature type="signal peptide" evidence="11">
    <location>
        <begin position="1"/>
        <end position="28"/>
    </location>
</feature>
<dbReference type="Gene3D" id="3.40.50.200">
    <property type="entry name" value="Peptidase S8/S53 domain"/>
    <property type="match status" value="1"/>
</dbReference>
<dbReference type="InterPro" id="IPR041469">
    <property type="entry name" value="Subtilisin-like_FN3"/>
</dbReference>